<proteinExistence type="inferred from homology"/>
<comment type="subcellular location">
    <subcellularLocation>
        <location evidence="1">Cell membrane</location>
        <topology evidence="1">Multi-pass membrane protein</topology>
    </subcellularLocation>
</comment>
<feature type="transmembrane region" description="Helical" evidence="7">
    <location>
        <begin position="141"/>
        <end position="160"/>
    </location>
</feature>
<keyword evidence="5 7" id="KW-1133">Transmembrane helix</keyword>
<reference evidence="8" key="2">
    <citation type="submission" date="2021-04" db="EMBL/GenBank/DDBJ databases">
        <authorList>
            <person name="Gilroy R."/>
        </authorList>
    </citation>
    <scope>NUCLEOTIDE SEQUENCE</scope>
    <source>
        <strain evidence="8">CHK156-179</strain>
    </source>
</reference>
<dbReference type="AlphaFoldDB" id="A0A9D2H1A0"/>
<dbReference type="GO" id="GO:0015109">
    <property type="term" value="F:chromate transmembrane transporter activity"/>
    <property type="evidence" value="ECO:0007669"/>
    <property type="project" value="InterPro"/>
</dbReference>
<protein>
    <submittedName>
        <fullName evidence="8">Chromate transporter</fullName>
    </submittedName>
</protein>
<evidence type="ECO:0000256" key="3">
    <source>
        <dbReference type="ARBA" id="ARBA00022475"/>
    </source>
</evidence>
<dbReference type="GO" id="GO:0005886">
    <property type="term" value="C:plasma membrane"/>
    <property type="evidence" value="ECO:0007669"/>
    <property type="project" value="UniProtKB-SubCell"/>
</dbReference>
<dbReference type="Proteomes" id="UP000824221">
    <property type="component" value="Unassembled WGS sequence"/>
</dbReference>
<sequence>MQKFKTCLKLFLVMFKIGLFTFGGGYAMISLLESELVAKRKWLESDEFLNVVAIAESTPGPVAINAATYVGYKLAGVWGSLSATVAVALPSFSIIFLISLFFDAFLSLKYVAYAFDGIQVCVIFLILSAGVKMLIKLEKTVWNIVVTSLVIAVMIALSVLSIAFSSVWYILITAGLALLLYLFSYLRARRKEKSEKMPDEEGKQ</sequence>
<feature type="transmembrane region" description="Helical" evidence="7">
    <location>
        <begin position="77"/>
        <end position="98"/>
    </location>
</feature>
<organism evidence="8 9">
    <name type="scientific">Candidatus Gallimonas gallistercoris</name>
    <dbReference type="NCBI Taxonomy" id="2838602"/>
    <lineage>
        <taxon>Bacteria</taxon>
        <taxon>Bacillati</taxon>
        <taxon>Bacillota</taxon>
        <taxon>Clostridia</taxon>
        <taxon>Candidatus Gallimonas</taxon>
    </lineage>
</organism>
<keyword evidence="6 7" id="KW-0472">Membrane</keyword>
<dbReference type="InterPro" id="IPR003370">
    <property type="entry name" value="Chromate_transpt"/>
</dbReference>
<dbReference type="Pfam" id="PF02417">
    <property type="entry name" value="Chromate_transp"/>
    <property type="match status" value="1"/>
</dbReference>
<evidence type="ECO:0000256" key="2">
    <source>
        <dbReference type="ARBA" id="ARBA00005262"/>
    </source>
</evidence>
<reference evidence="8" key="1">
    <citation type="journal article" date="2021" name="PeerJ">
        <title>Extensive microbial diversity within the chicken gut microbiome revealed by metagenomics and culture.</title>
        <authorList>
            <person name="Gilroy R."/>
            <person name="Ravi A."/>
            <person name="Getino M."/>
            <person name="Pursley I."/>
            <person name="Horton D.L."/>
            <person name="Alikhan N.F."/>
            <person name="Baker D."/>
            <person name="Gharbi K."/>
            <person name="Hall N."/>
            <person name="Watson M."/>
            <person name="Adriaenssens E.M."/>
            <person name="Foster-Nyarko E."/>
            <person name="Jarju S."/>
            <person name="Secka A."/>
            <person name="Antonio M."/>
            <person name="Oren A."/>
            <person name="Chaudhuri R.R."/>
            <person name="La Ragione R."/>
            <person name="Hildebrand F."/>
            <person name="Pallen M.J."/>
        </authorList>
    </citation>
    <scope>NUCLEOTIDE SEQUENCE</scope>
    <source>
        <strain evidence="8">CHK156-179</strain>
    </source>
</reference>
<dbReference type="PANTHER" id="PTHR43663">
    <property type="entry name" value="CHROMATE TRANSPORT PROTEIN-RELATED"/>
    <property type="match status" value="1"/>
</dbReference>
<gene>
    <name evidence="8" type="ORF">H9797_05275</name>
</gene>
<comment type="caution">
    <text evidence="8">The sequence shown here is derived from an EMBL/GenBank/DDBJ whole genome shotgun (WGS) entry which is preliminary data.</text>
</comment>
<evidence type="ECO:0000313" key="9">
    <source>
        <dbReference type="Proteomes" id="UP000824221"/>
    </source>
</evidence>
<evidence type="ECO:0000256" key="6">
    <source>
        <dbReference type="ARBA" id="ARBA00023136"/>
    </source>
</evidence>
<evidence type="ECO:0000256" key="4">
    <source>
        <dbReference type="ARBA" id="ARBA00022692"/>
    </source>
</evidence>
<feature type="transmembrane region" description="Helical" evidence="7">
    <location>
        <begin position="166"/>
        <end position="186"/>
    </location>
</feature>
<dbReference type="EMBL" id="DXAJ01000080">
    <property type="protein sequence ID" value="HJA02773.1"/>
    <property type="molecule type" value="Genomic_DNA"/>
</dbReference>
<accession>A0A9D2H1A0</accession>
<name>A0A9D2H1A0_9FIRM</name>
<evidence type="ECO:0000256" key="1">
    <source>
        <dbReference type="ARBA" id="ARBA00004651"/>
    </source>
</evidence>
<feature type="transmembrane region" description="Helical" evidence="7">
    <location>
        <begin position="110"/>
        <end position="129"/>
    </location>
</feature>
<dbReference type="PANTHER" id="PTHR43663:SF1">
    <property type="entry name" value="CHROMATE TRANSPORTER"/>
    <property type="match status" value="1"/>
</dbReference>
<keyword evidence="3" id="KW-1003">Cell membrane</keyword>
<evidence type="ECO:0000313" key="8">
    <source>
        <dbReference type="EMBL" id="HJA02773.1"/>
    </source>
</evidence>
<feature type="transmembrane region" description="Helical" evidence="7">
    <location>
        <begin position="7"/>
        <end position="28"/>
    </location>
</feature>
<keyword evidence="4 7" id="KW-0812">Transmembrane</keyword>
<comment type="similarity">
    <text evidence="2">Belongs to the chromate ion transporter (CHR) (TC 2.A.51) family.</text>
</comment>
<evidence type="ECO:0000256" key="5">
    <source>
        <dbReference type="ARBA" id="ARBA00022989"/>
    </source>
</evidence>
<dbReference type="InterPro" id="IPR052518">
    <property type="entry name" value="CHR_Transporter"/>
</dbReference>
<evidence type="ECO:0000256" key="7">
    <source>
        <dbReference type="SAM" id="Phobius"/>
    </source>
</evidence>